<name>A0A3E1NJ43_9BACT</name>
<comment type="caution">
    <text evidence="1">The sequence shown here is derived from an EMBL/GenBank/DDBJ whole genome shotgun (WGS) entry which is preliminary data.</text>
</comment>
<sequence length="180" mass="20189">MPKVSWKIVSATDYYPFGMEMPGRVYSGGKYRYGFNGKENDNEMKGEGNNLDFGDRLYDSRVGRWLSVDAKAKKYTAWSPYNFGLNNPVENIDPNGNDVIPSNLKVYRYSDGSIKVVGVVKISIQIINLLSKSNNDVNIETLRSTTESNLINYLYGNVSGNQTAPFSTEMGRLNTIKTAR</sequence>
<gene>
    <name evidence="1" type="ORF">DXN05_10365</name>
</gene>
<dbReference type="EMBL" id="QTJU01000003">
    <property type="protein sequence ID" value="RFM27942.1"/>
    <property type="molecule type" value="Genomic_DNA"/>
</dbReference>
<accession>A0A3E1NJ43</accession>
<evidence type="ECO:0008006" key="3">
    <source>
        <dbReference type="Google" id="ProtNLM"/>
    </source>
</evidence>
<proteinExistence type="predicted"/>
<evidence type="ECO:0000313" key="2">
    <source>
        <dbReference type="Proteomes" id="UP000261284"/>
    </source>
</evidence>
<dbReference type="Proteomes" id="UP000261284">
    <property type="component" value="Unassembled WGS sequence"/>
</dbReference>
<evidence type="ECO:0000313" key="1">
    <source>
        <dbReference type="EMBL" id="RFM27942.1"/>
    </source>
</evidence>
<protein>
    <recommendedName>
        <fullName evidence="3">RHS repeat-associated core domain-containing protein</fullName>
    </recommendedName>
</protein>
<dbReference type="InterPro" id="IPR022385">
    <property type="entry name" value="Rhs_assc_core"/>
</dbReference>
<dbReference type="AlphaFoldDB" id="A0A3E1NJ43"/>
<keyword evidence="2" id="KW-1185">Reference proteome</keyword>
<dbReference type="NCBIfam" id="TIGR03696">
    <property type="entry name" value="Rhs_assc_core"/>
    <property type="match status" value="1"/>
</dbReference>
<reference evidence="1 2" key="1">
    <citation type="submission" date="2018-08" db="EMBL/GenBank/DDBJ databases">
        <title>Chitinophagaceae sp. K23C18032701, a novel bacterium isolated from forest soil.</title>
        <authorList>
            <person name="Wang C."/>
        </authorList>
    </citation>
    <scope>NUCLEOTIDE SEQUENCE [LARGE SCALE GENOMIC DNA]</scope>
    <source>
        <strain evidence="1 2">K23C18032701</strain>
    </source>
</reference>
<dbReference type="Gene3D" id="2.180.10.10">
    <property type="entry name" value="RHS repeat-associated core"/>
    <property type="match status" value="1"/>
</dbReference>
<organism evidence="1 2">
    <name type="scientific">Deminuibacter soli</name>
    <dbReference type="NCBI Taxonomy" id="2291815"/>
    <lineage>
        <taxon>Bacteria</taxon>
        <taxon>Pseudomonadati</taxon>
        <taxon>Bacteroidota</taxon>
        <taxon>Chitinophagia</taxon>
        <taxon>Chitinophagales</taxon>
        <taxon>Chitinophagaceae</taxon>
        <taxon>Deminuibacter</taxon>
    </lineage>
</organism>